<protein>
    <submittedName>
        <fullName evidence="1">Uncharacterized protein</fullName>
    </submittedName>
</protein>
<evidence type="ECO:0000313" key="1">
    <source>
        <dbReference type="EMBL" id="KAF8884551.1"/>
    </source>
</evidence>
<gene>
    <name evidence="1" type="ORF">CPB84DRAFT_153104</name>
</gene>
<dbReference type="InterPro" id="IPR043519">
    <property type="entry name" value="NT_sf"/>
</dbReference>
<organism evidence="1 2">
    <name type="scientific">Gymnopilus junonius</name>
    <name type="common">Spectacular rustgill mushroom</name>
    <name type="synonym">Gymnopilus spectabilis subsp. junonius</name>
    <dbReference type="NCBI Taxonomy" id="109634"/>
    <lineage>
        <taxon>Eukaryota</taxon>
        <taxon>Fungi</taxon>
        <taxon>Dikarya</taxon>
        <taxon>Basidiomycota</taxon>
        <taxon>Agaricomycotina</taxon>
        <taxon>Agaricomycetes</taxon>
        <taxon>Agaricomycetidae</taxon>
        <taxon>Agaricales</taxon>
        <taxon>Agaricineae</taxon>
        <taxon>Hymenogastraceae</taxon>
        <taxon>Gymnopilus</taxon>
    </lineage>
</organism>
<reference evidence="1" key="1">
    <citation type="submission" date="2020-11" db="EMBL/GenBank/DDBJ databases">
        <authorList>
            <consortium name="DOE Joint Genome Institute"/>
            <person name="Ahrendt S."/>
            <person name="Riley R."/>
            <person name="Andreopoulos W."/>
            <person name="LaButti K."/>
            <person name="Pangilinan J."/>
            <person name="Ruiz-duenas F.J."/>
            <person name="Barrasa J.M."/>
            <person name="Sanchez-Garcia M."/>
            <person name="Camarero S."/>
            <person name="Miyauchi S."/>
            <person name="Serrano A."/>
            <person name="Linde D."/>
            <person name="Babiker R."/>
            <person name="Drula E."/>
            <person name="Ayuso-Fernandez I."/>
            <person name="Pacheco R."/>
            <person name="Padilla G."/>
            <person name="Ferreira P."/>
            <person name="Barriuso J."/>
            <person name="Kellner H."/>
            <person name="Castanera R."/>
            <person name="Alfaro M."/>
            <person name="Ramirez L."/>
            <person name="Pisabarro A.G."/>
            <person name="Kuo A."/>
            <person name="Tritt A."/>
            <person name="Lipzen A."/>
            <person name="He G."/>
            <person name="Yan M."/>
            <person name="Ng V."/>
            <person name="Cullen D."/>
            <person name="Martin F."/>
            <person name="Rosso M.-N."/>
            <person name="Henrissat B."/>
            <person name="Hibbett D."/>
            <person name="Martinez A.T."/>
            <person name="Grigoriev I.V."/>
        </authorList>
    </citation>
    <scope>NUCLEOTIDE SEQUENCE</scope>
    <source>
        <strain evidence="1">AH 44721</strain>
    </source>
</reference>
<sequence>MTKSTSCRKTIVSNAARDLVKVLEQRGITCILVQEMAAYLQGSKAVPKDVKLVISPQTEGTLSKDSVARYLVDQHPAKFRLRQRKNKTDVLSYYDSTILPPKKTHCDFELISVSTPRPPEYRPELVRRAEGLPVISLFSIAMDLLQELLSQYDSTTVKSDFLRRPPKKLYQRLRLLLPSFNSTFHAPTDKSFRIEALDCFLRASSIFPDLASGLWPLIRACRNFKPNVRLSHPNGTPVVDVTQLLHKLDLSAEDRNDHHTDTPLRPSEISPAVKSAIIVQPKPITVPEPVPVSPSSPVYTNDAHLRTDIICMVARKVVDILGQAGIGSALFGSLACYLYGNTRAPNDIDIMALPPVGRFVTAEWVKQAIANGDAEHFRLEAAKNPNATYRVLYYLVDSELAPSNTFHRDKCKIDVLLPGTMHLPSLSAYDVKWKGGFPVIPFSVLLLQKLQGWDDHRRMPEPYKFEKHITDASDVQTLLKLEHIVALRFSRPWNNHNLFDEEFINLSASRVKEFTAMYPTSQDDWVRLGFDI</sequence>
<dbReference type="SUPFAM" id="SSF81301">
    <property type="entry name" value="Nucleotidyltransferase"/>
    <property type="match status" value="1"/>
</dbReference>
<proteinExistence type="predicted"/>
<evidence type="ECO:0000313" key="2">
    <source>
        <dbReference type="Proteomes" id="UP000724874"/>
    </source>
</evidence>
<dbReference type="AlphaFoldDB" id="A0A9P5NH26"/>
<dbReference type="Proteomes" id="UP000724874">
    <property type="component" value="Unassembled WGS sequence"/>
</dbReference>
<name>A0A9P5NH26_GYMJU</name>
<keyword evidence="2" id="KW-1185">Reference proteome</keyword>
<dbReference type="Gene3D" id="3.30.460.40">
    <property type="match status" value="1"/>
</dbReference>
<accession>A0A9P5NH26</accession>
<dbReference type="OrthoDB" id="3133286at2759"/>
<dbReference type="EMBL" id="JADNYJ010000107">
    <property type="protein sequence ID" value="KAF8884551.1"/>
    <property type="molecule type" value="Genomic_DNA"/>
</dbReference>
<comment type="caution">
    <text evidence="1">The sequence shown here is derived from an EMBL/GenBank/DDBJ whole genome shotgun (WGS) entry which is preliminary data.</text>
</comment>